<evidence type="ECO:0000313" key="3">
    <source>
        <dbReference type="EMBL" id="MDA0161042.1"/>
    </source>
</evidence>
<reference evidence="3" key="1">
    <citation type="submission" date="2022-10" db="EMBL/GenBank/DDBJ databases">
        <title>The WGS of Solirubrobacter ginsenosidimutans DSM 21036.</title>
        <authorList>
            <person name="Jiang Z."/>
        </authorList>
    </citation>
    <scope>NUCLEOTIDE SEQUENCE</scope>
    <source>
        <strain evidence="3">DSM 21036</strain>
    </source>
</reference>
<keyword evidence="4" id="KW-1185">Reference proteome</keyword>
<dbReference type="PANTHER" id="PTHR15108">
    <property type="entry name" value="N-ACYLGLUCOSAMINE-2-EPIMERASE"/>
    <property type="match status" value="1"/>
</dbReference>
<evidence type="ECO:0000256" key="1">
    <source>
        <dbReference type="ARBA" id="ARBA00008558"/>
    </source>
</evidence>
<name>A0A9X3S1G7_9ACTN</name>
<gene>
    <name evidence="3" type="ORF">OM076_12255</name>
</gene>
<comment type="similarity">
    <text evidence="1">Belongs to the N-acylglucosamine 2-epimerase family.</text>
</comment>
<dbReference type="GO" id="GO:0005975">
    <property type="term" value="P:carbohydrate metabolic process"/>
    <property type="evidence" value="ECO:0007669"/>
    <property type="project" value="InterPro"/>
</dbReference>
<proteinExistence type="inferred from homology"/>
<dbReference type="AlphaFoldDB" id="A0A9X3S1G7"/>
<organism evidence="3 4">
    <name type="scientific">Solirubrobacter ginsenosidimutans</name>
    <dbReference type="NCBI Taxonomy" id="490573"/>
    <lineage>
        <taxon>Bacteria</taxon>
        <taxon>Bacillati</taxon>
        <taxon>Actinomycetota</taxon>
        <taxon>Thermoleophilia</taxon>
        <taxon>Solirubrobacterales</taxon>
        <taxon>Solirubrobacteraceae</taxon>
        <taxon>Solirubrobacter</taxon>
    </lineage>
</organism>
<comment type="caution">
    <text evidence="3">The sequence shown here is derived from an EMBL/GenBank/DDBJ whole genome shotgun (WGS) entry which is preliminary data.</text>
</comment>
<protein>
    <submittedName>
        <fullName evidence="3">AGE family epimerase/isomerase</fullName>
    </submittedName>
</protein>
<dbReference type="Proteomes" id="UP001149140">
    <property type="component" value="Unassembled WGS sequence"/>
</dbReference>
<dbReference type="SUPFAM" id="SSF48208">
    <property type="entry name" value="Six-hairpin glycosidases"/>
    <property type="match status" value="1"/>
</dbReference>
<evidence type="ECO:0000256" key="2">
    <source>
        <dbReference type="ARBA" id="ARBA00023235"/>
    </source>
</evidence>
<accession>A0A9X3S1G7</accession>
<dbReference type="RefSeq" id="WP_270040195.1">
    <property type="nucleotide sequence ID" value="NZ_JAPDOD010000008.1"/>
</dbReference>
<dbReference type="InterPro" id="IPR010819">
    <property type="entry name" value="AGE/CE"/>
</dbReference>
<dbReference type="EMBL" id="JAPDOD010000008">
    <property type="protein sequence ID" value="MDA0161042.1"/>
    <property type="molecule type" value="Genomic_DNA"/>
</dbReference>
<sequence>MIDLAAETERLLAFAEGSRHPEGGFAWLRSDGTPDLDRPRELWITTRMTHVFALGELLGWPGAAELVAHGLDSLRHDFRDPVHGGWFAQVGGSTDKRAYEHVFVVLAAASAGDDALLGEALEVLDTRFWDQSAGALVDVWNRDWTDLEAYRGANANMHGVEAMLATGDPLWRERAVRVTQRLVVDNHPRLNEHFDEQWRPLPDYNVTEPAHPFRPYGATIGHWFEWARLAFTLDRSLFEADARRLFMAGVQDGWDGSGFVYTVDWDGRPVVADRLHWVLCEAIGAAAVLGEDALQAEWWDLAQERFIDPADGSWQHELDPSNRPSSTVWDGKPDVYHALQATLIPRVPLRDSLAASLR</sequence>
<dbReference type="InterPro" id="IPR012341">
    <property type="entry name" value="6hp_glycosidase-like_sf"/>
</dbReference>
<dbReference type="InterPro" id="IPR008928">
    <property type="entry name" value="6-hairpin_glycosidase_sf"/>
</dbReference>
<keyword evidence="2" id="KW-0413">Isomerase</keyword>
<dbReference type="Gene3D" id="1.50.10.10">
    <property type="match status" value="1"/>
</dbReference>
<dbReference type="Pfam" id="PF07221">
    <property type="entry name" value="GlcNAc_2-epim"/>
    <property type="match status" value="1"/>
</dbReference>
<evidence type="ECO:0000313" key="4">
    <source>
        <dbReference type="Proteomes" id="UP001149140"/>
    </source>
</evidence>
<dbReference type="GO" id="GO:0016853">
    <property type="term" value="F:isomerase activity"/>
    <property type="evidence" value="ECO:0007669"/>
    <property type="project" value="UniProtKB-KW"/>
</dbReference>